<feature type="domain" description="Cation/H+ exchanger transmembrane" evidence="12">
    <location>
        <begin position="27"/>
        <end position="386"/>
    </location>
</feature>
<evidence type="ECO:0000256" key="5">
    <source>
        <dbReference type="ARBA" id="ARBA00022449"/>
    </source>
</evidence>
<gene>
    <name evidence="13" type="ORF">MC7420_3780</name>
</gene>
<feature type="transmembrane region" description="Helical" evidence="10">
    <location>
        <begin position="251"/>
        <end position="268"/>
    </location>
</feature>
<evidence type="ECO:0000256" key="10">
    <source>
        <dbReference type="SAM" id="Phobius"/>
    </source>
</evidence>
<comment type="similarity">
    <text evidence="3">Belongs to the universal stress protein A family.</text>
</comment>
<keyword evidence="9 10" id="KW-0472">Membrane</keyword>
<dbReference type="CDD" id="cd00293">
    <property type="entry name" value="USP-like"/>
    <property type="match status" value="1"/>
</dbReference>
<keyword evidence="14" id="KW-1185">Reference proteome</keyword>
<dbReference type="Pfam" id="PF00582">
    <property type="entry name" value="Usp"/>
    <property type="match status" value="1"/>
</dbReference>
<feature type="domain" description="UspA" evidence="11">
    <location>
        <begin position="413"/>
        <end position="542"/>
    </location>
</feature>
<dbReference type="GO" id="GO:1902600">
    <property type="term" value="P:proton transmembrane transport"/>
    <property type="evidence" value="ECO:0007669"/>
    <property type="project" value="InterPro"/>
</dbReference>
<evidence type="ECO:0000259" key="11">
    <source>
        <dbReference type="Pfam" id="PF00582"/>
    </source>
</evidence>
<comment type="subcellular location">
    <subcellularLocation>
        <location evidence="1">Membrane</location>
        <topology evidence="1">Multi-pass membrane protein</topology>
    </subcellularLocation>
</comment>
<dbReference type="PANTHER" id="PTHR43562">
    <property type="entry name" value="NAPA-TYPE SODIUM/HYDROGEN ANTIPORTER"/>
    <property type="match status" value="1"/>
</dbReference>
<feature type="transmembrane region" description="Helical" evidence="10">
    <location>
        <begin position="99"/>
        <end position="119"/>
    </location>
</feature>
<evidence type="ECO:0000256" key="8">
    <source>
        <dbReference type="ARBA" id="ARBA00023065"/>
    </source>
</evidence>
<dbReference type="SUPFAM" id="SSF52402">
    <property type="entry name" value="Adenine nucleotide alpha hydrolases-like"/>
    <property type="match status" value="1"/>
</dbReference>
<feature type="transmembrane region" description="Helical" evidence="10">
    <location>
        <begin position="158"/>
        <end position="179"/>
    </location>
</feature>
<organism evidence="13 14">
    <name type="scientific">Coleofasciculus chthonoplastes PCC 7420</name>
    <dbReference type="NCBI Taxonomy" id="118168"/>
    <lineage>
        <taxon>Bacteria</taxon>
        <taxon>Bacillati</taxon>
        <taxon>Cyanobacteriota</taxon>
        <taxon>Cyanophyceae</taxon>
        <taxon>Coleofasciculales</taxon>
        <taxon>Coleofasciculaceae</taxon>
        <taxon>Coleofasciculus</taxon>
    </lineage>
</organism>
<keyword evidence="6 10" id="KW-0812">Transmembrane</keyword>
<dbReference type="Proteomes" id="UP000003835">
    <property type="component" value="Unassembled WGS sequence"/>
</dbReference>
<reference evidence="13 14" key="1">
    <citation type="submission" date="2008-07" db="EMBL/GenBank/DDBJ databases">
        <authorList>
            <person name="Tandeau de Marsac N."/>
            <person name="Ferriera S."/>
            <person name="Johnson J."/>
            <person name="Kravitz S."/>
            <person name="Beeson K."/>
            <person name="Sutton G."/>
            <person name="Rogers Y.-H."/>
            <person name="Friedman R."/>
            <person name="Frazier M."/>
            <person name="Venter J.C."/>
        </authorList>
    </citation>
    <scope>NUCLEOTIDE SEQUENCE [LARGE SCALE GENOMIC DNA]</scope>
    <source>
        <strain evidence="13 14">PCC 7420</strain>
    </source>
</reference>
<dbReference type="eggNOG" id="COG0475">
    <property type="taxonomic scope" value="Bacteria"/>
</dbReference>
<dbReference type="RefSeq" id="WP_006103306.1">
    <property type="nucleotide sequence ID" value="NZ_DS989857.1"/>
</dbReference>
<evidence type="ECO:0000256" key="2">
    <source>
        <dbReference type="ARBA" id="ARBA00005551"/>
    </source>
</evidence>
<dbReference type="InterPro" id="IPR006153">
    <property type="entry name" value="Cation/H_exchanger_TM"/>
</dbReference>
<protein>
    <submittedName>
        <fullName evidence="13">Transporter, CPA2 family</fullName>
    </submittedName>
</protein>
<dbReference type="GO" id="GO:0016020">
    <property type="term" value="C:membrane"/>
    <property type="evidence" value="ECO:0007669"/>
    <property type="project" value="UniProtKB-SubCell"/>
</dbReference>
<comment type="similarity">
    <text evidence="2">Belongs to the monovalent cation:proton antiporter 2 (CPA2) transporter (TC 2.A.37) family.</text>
</comment>
<dbReference type="Gene3D" id="3.40.50.12370">
    <property type="match status" value="1"/>
</dbReference>
<dbReference type="EMBL" id="DS989857">
    <property type="protein sequence ID" value="EDX73606.1"/>
    <property type="molecule type" value="Genomic_DNA"/>
</dbReference>
<evidence type="ECO:0000313" key="13">
    <source>
        <dbReference type="EMBL" id="EDX73606.1"/>
    </source>
</evidence>
<sequence length="676" mass="73101">MLLLTYLAQVLPGPITDPVAVFLTILAIMLVAPLLFERLQLPGIVGLILAGVVVGPHVLGLLERDSTIVLLGTVGLLFLMFMAGLETSLNDLKDNASKAVIFGLTTFTVPMVLGTLTMLVLGYGVLAAILVASCFASHTLLALPLLNKLGIMRTQAVTATLGATLITNVLALLVLAVVLKADGGTLTLSFWLFLIPALCIYTFATLWGVPKIGRWFFRRFGHDEGAEFIFVLATLFVISYLAGLIEIEPIIGAFLAGIALTPLIPQLSPLMNRIQFIGNTLFVPFFLISVGMLINPLVLIQQPKSILIAAVIVVVEVISKFLAAWGTGKWFGFRFPSIMVMFGLTMAQAASTLAAITVAYDIELVDELTVNGIIAMILVTCIGSPWITERWGKKVETVQTVSVETEGSQGLGKRVLVPVANPNTEDNLLQLALILAKMAQGTLLPLHVISDKYKPVTPQAKMLQTQLLATAEAIAHAAVTQVESIGRVDDAIDRGITRTASERDASLIICGWKGYSTTRENFFGSVIDNVIQRSPVPVLISRFSQPIENTRRVLLAADAQTTSSATFKQTVEVADNLAKELKAMLQLVVVATHSKPFKLPPESVGLSIDTPLMRVRGNFVKNVSRLLQRDDLLILMAYTDSTRLLSLPGQLIEPEAIARTHPDTSMIVVHFPKTTL</sequence>
<feature type="transmembrane region" description="Helical" evidence="10">
    <location>
        <begin position="185"/>
        <end position="207"/>
    </location>
</feature>
<dbReference type="STRING" id="118168.MC7420_3780"/>
<dbReference type="PANTHER" id="PTHR43562:SF4">
    <property type="entry name" value="NA(+)_H(+) ANTIPORTER NHAS5"/>
    <property type="match status" value="1"/>
</dbReference>
<evidence type="ECO:0000256" key="7">
    <source>
        <dbReference type="ARBA" id="ARBA00022989"/>
    </source>
</evidence>
<name>B4VWY6_9CYAN</name>
<dbReference type="HOGENOM" id="CLU_017738_0_0_3"/>
<keyword evidence="5" id="KW-0050">Antiport</keyword>
<proteinExistence type="inferred from homology"/>
<dbReference type="GO" id="GO:0015297">
    <property type="term" value="F:antiporter activity"/>
    <property type="evidence" value="ECO:0007669"/>
    <property type="project" value="UniProtKB-KW"/>
</dbReference>
<evidence type="ECO:0000256" key="3">
    <source>
        <dbReference type="ARBA" id="ARBA00008791"/>
    </source>
</evidence>
<accession>B4VWY6</accession>
<feature type="transmembrane region" description="Helical" evidence="10">
    <location>
        <begin position="280"/>
        <end position="300"/>
    </location>
</feature>
<keyword evidence="7 10" id="KW-1133">Transmembrane helix</keyword>
<feature type="transmembrane region" description="Helical" evidence="10">
    <location>
        <begin position="338"/>
        <end position="362"/>
    </location>
</feature>
<dbReference type="InterPro" id="IPR038770">
    <property type="entry name" value="Na+/solute_symporter_sf"/>
</dbReference>
<evidence type="ECO:0000256" key="1">
    <source>
        <dbReference type="ARBA" id="ARBA00004141"/>
    </source>
</evidence>
<evidence type="ECO:0000256" key="9">
    <source>
        <dbReference type="ARBA" id="ARBA00023136"/>
    </source>
</evidence>
<dbReference type="eggNOG" id="COG0589">
    <property type="taxonomic scope" value="Bacteria"/>
</dbReference>
<dbReference type="Gene3D" id="1.20.1530.20">
    <property type="match status" value="1"/>
</dbReference>
<evidence type="ECO:0000259" key="12">
    <source>
        <dbReference type="Pfam" id="PF00999"/>
    </source>
</evidence>
<dbReference type="Pfam" id="PF00999">
    <property type="entry name" value="Na_H_Exchanger"/>
    <property type="match status" value="1"/>
</dbReference>
<evidence type="ECO:0000313" key="14">
    <source>
        <dbReference type="Proteomes" id="UP000003835"/>
    </source>
</evidence>
<feature type="transmembrane region" description="Helical" evidence="10">
    <location>
        <begin position="43"/>
        <end position="62"/>
    </location>
</feature>
<feature type="transmembrane region" description="Helical" evidence="10">
    <location>
        <begin position="306"/>
        <end position="326"/>
    </location>
</feature>
<evidence type="ECO:0000256" key="6">
    <source>
        <dbReference type="ARBA" id="ARBA00022692"/>
    </source>
</evidence>
<feature type="transmembrane region" description="Helical" evidence="10">
    <location>
        <begin position="125"/>
        <end position="146"/>
    </location>
</feature>
<dbReference type="AlphaFoldDB" id="B4VWY6"/>
<dbReference type="InterPro" id="IPR006015">
    <property type="entry name" value="Universal_stress_UspA"/>
</dbReference>
<feature type="transmembrane region" description="Helical" evidence="10">
    <location>
        <begin position="68"/>
        <end position="87"/>
    </location>
</feature>
<dbReference type="PRINTS" id="PR01438">
    <property type="entry name" value="UNVRSLSTRESS"/>
</dbReference>
<evidence type="ECO:0000256" key="4">
    <source>
        <dbReference type="ARBA" id="ARBA00022448"/>
    </source>
</evidence>
<dbReference type="InterPro" id="IPR006016">
    <property type="entry name" value="UspA"/>
</dbReference>
<keyword evidence="4" id="KW-0813">Transport</keyword>
<feature type="transmembrane region" description="Helical" evidence="10">
    <location>
        <begin position="228"/>
        <end position="245"/>
    </location>
</feature>
<keyword evidence="8" id="KW-0406">Ion transport</keyword>
<feature type="transmembrane region" description="Helical" evidence="10">
    <location>
        <begin position="368"/>
        <end position="387"/>
    </location>
</feature>